<feature type="binding site" evidence="10">
    <location>
        <position position="204"/>
    </location>
    <ligand>
        <name>Mn(2+)</name>
        <dbReference type="ChEBI" id="CHEBI:29035"/>
    </ligand>
</feature>
<dbReference type="InterPro" id="IPR002729">
    <property type="entry name" value="CRISPR-assoc_Cas1"/>
</dbReference>
<keyword evidence="7 10" id="KW-0238">DNA-binding</keyword>
<keyword evidence="4 10" id="KW-0378">Hydrolase</keyword>
<evidence type="ECO:0000256" key="6">
    <source>
        <dbReference type="ARBA" id="ARBA00023118"/>
    </source>
</evidence>
<dbReference type="NCBIfam" id="TIGR03639">
    <property type="entry name" value="cas1_NMENI"/>
    <property type="match status" value="1"/>
</dbReference>
<dbReference type="HAMAP" id="MF_01470">
    <property type="entry name" value="Cas1"/>
    <property type="match status" value="1"/>
</dbReference>
<feature type="binding site" evidence="10">
    <location>
        <position position="148"/>
    </location>
    <ligand>
        <name>Mn(2+)</name>
        <dbReference type="ChEBI" id="CHEBI:29035"/>
    </ligand>
</feature>
<proteinExistence type="inferred from homology"/>
<comment type="cofactor">
    <cofactor evidence="10">
        <name>Mg(2+)</name>
        <dbReference type="ChEBI" id="CHEBI:18420"/>
    </cofactor>
    <cofactor evidence="10">
        <name>Mn(2+)</name>
        <dbReference type="ChEBI" id="CHEBI:29035"/>
    </cofactor>
</comment>
<dbReference type="Pfam" id="PF01867">
    <property type="entry name" value="Cas_Cas1"/>
    <property type="match status" value="1"/>
</dbReference>
<organism evidence="11 12">
    <name type="scientific">Weissella fermenti</name>
    <dbReference type="NCBI Taxonomy" id="2987699"/>
    <lineage>
        <taxon>Bacteria</taxon>
        <taxon>Bacillati</taxon>
        <taxon>Bacillota</taxon>
        <taxon>Bacilli</taxon>
        <taxon>Lactobacillales</taxon>
        <taxon>Lactobacillaceae</taxon>
        <taxon>Weissella</taxon>
    </lineage>
</organism>
<keyword evidence="12" id="KW-1185">Reference proteome</keyword>
<evidence type="ECO:0000256" key="9">
    <source>
        <dbReference type="ARBA" id="ARBA00038592"/>
    </source>
</evidence>
<dbReference type="PANTHER" id="PTHR34353">
    <property type="entry name" value="CRISPR-ASSOCIATED ENDONUCLEASE CAS1 1"/>
    <property type="match status" value="1"/>
</dbReference>
<evidence type="ECO:0000256" key="4">
    <source>
        <dbReference type="ARBA" id="ARBA00022801"/>
    </source>
</evidence>
<name>A0ABT6D323_9LACO</name>
<dbReference type="EC" id="3.1.-.-" evidence="10"/>
<sequence>MGFRTIAINSHSKLSYKNNHLVYKSVDQTEMIHISEIDVLICETTDIVITTMLINQLVEAGVLVIFCDAKRLPNSVVTPYYGRHDTSLQIQKQIEWKQDVKERIWVDVISQKITNQAAVLKKFGFEDKANDMLTTVNQLVENDPANIEGHAARTCFNTLFGNDFVRDSPNEINKGLDYGYTLILSMFAREIVKCGCITQLGIKHTNQFNQFNLASDLMEPFRSLVDEIVFENKSEAFPFVKRQLFGLFSETYRYNGSDMYLTNIIADYVKKVIDCLHEEREEVPVFQVTE</sequence>
<keyword evidence="8 10" id="KW-0464">Manganese</keyword>
<dbReference type="InterPro" id="IPR050646">
    <property type="entry name" value="Cas1"/>
</dbReference>
<protein>
    <recommendedName>
        <fullName evidence="10">CRISPR-associated endonuclease Cas1</fullName>
        <ecNumber evidence="10">3.1.-.-</ecNumber>
    </recommendedName>
</protein>
<comment type="caution">
    <text evidence="11">The sequence shown here is derived from an EMBL/GenBank/DDBJ whole genome shotgun (WGS) entry which is preliminary data.</text>
</comment>
<dbReference type="Gene3D" id="1.20.120.920">
    <property type="entry name" value="CRISPR-associated endonuclease Cas1, C-terminal domain"/>
    <property type="match status" value="1"/>
</dbReference>
<dbReference type="EMBL" id="JAOZFC020000001">
    <property type="protein sequence ID" value="MDF9299491.1"/>
    <property type="molecule type" value="Genomic_DNA"/>
</dbReference>
<comment type="similarity">
    <text evidence="10">Belongs to the CRISPR-associated endonuclease Cas1 family.</text>
</comment>
<comment type="subunit">
    <text evidence="9 10">Homodimer, forms a heterotetramer with a Cas2 homodimer.</text>
</comment>
<accession>A0ABT6D323</accession>
<dbReference type="GO" id="GO:0004519">
    <property type="term" value="F:endonuclease activity"/>
    <property type="evidence" value="ECO:0007669"/>
    <property type="project" value="UniProtKB-KW"/>
</dbReference>
<keyword evidence="6 10" id="KW-0051">Antiviral defense</keyword>
<dbReference type="NCBIfam" id="TIGR00287">
    <property type="entry name" value="cas1"/>
    <property type="match status" value="1"/>
</dbReference>
<dbReference type="PANTHER" id="PTHR34353:SF2">
    <property type="entry name" value="CRISPR-ASSOCIATED ENDONUCLEASE CAS1 1"/>
    <property type="match status" value="1"/>
</dbReference>
<keyword evidence="5 10" id="KW-0460">Magnesium</keyword>
<evidence type="ECO:0000256" key="3">
    <source>
        <dbReference type="ARBA" id="ARBA00022759"/>
    </source>
</evidence>
<evidence type="ECO:0000313" key="11">
    <source>
        <dbReference type="EMBL" id="MDF9299491.1"/>
    </source>
</evidence>
<evidence type="ECO:0000256" key="10">
    <source>
        <dbReference type="HAMAP-Rule" id="MF_01470"/>
    </source>
</evidence>
<dbReference type="InterPro" id="IPR019855">
    <property type="entry name" value="CRISPR-assoc_Cas1_NMENI"/>
</dbReference>
<evidence type="ECO:0000256" key="5">
    <source>
        <dbReference type="ARBA" id="ARBA00022842"/>
    </source>
</evidence>
<gene>
    <name evidence="10 11" type="primary">cas1</name>
    <name evidence="11" type="ORF">OIT47_004205</name>
</gene>
<evidence type="ECO:0000256" key="2">
    <source>
        <dbReference type="ARBA" id="ARBA00022723"/>
    </source>
</evidence>
<feature type="binding site" evidence="10">
    <location>
        <position position="219"/>
    </location>
    <ligand>
        <name>Mn(2+)</name>
        <dbReference type="ChEBI" id="CHEBI:29035"/>
    </ligand>
</feature>
<keyword evidence="3 10" id="KW-0255">Endonuclease</keyword>
<dbReference type="InterPro" id="IPR042206">
    <property type="entry name" value="CRISPR-assoc_Cas1_C"/>
</dbReference>
<reference evidence="11" key="1">
    <citation type="submission" date="2023-03" db="EMBL/GenBank/DDBJ databases">
        <title>Comparative genomics of Weissella fermenti BK2, and weissella type species.</title>
        <authorList>
            <person name="Lee J.K."/>
            <person name="Baek J.H."/>
            <person name="Kim J.M."/>
            <person name="Choi D.G."/>
            <person name="Jeon C.O."/>
        </authorList>
    </citation>
    <scope>NUCLEOTIDE SEQUENCE</scope>
    <source>
        <strain evidence="11">BK2</strain>
    </source>
</reference>
<evidence type="ECO:0000256" key="8">
    <source>
        <dbReference type="ARBA" id="ARBA00023211"/>
    </source>
</evidence>
<comment type="function">
    <text evidence="10">CRISPR (clustered regularly interspaced short palindromic repeat), is an adaptive immune system that provides protection against mobile genetic elements (viruses, transposable elements and conjugative plasmids). CRISPR clusters contain spacers, sequences complementary to antecedent mobile elements, and target invading nucleic acids. CRISPR clusters are transcribed and processed into CRISPR RNA (crRNA). Acts as a dsDNA endonuclease. Involved in the integration of spacer DNA into the CRISPR cassette.</text>
</comment>
<evidence type="ECO:0000313" key="12">
    <source>
        <dbReference type="Proteomes" id="UP001146336"/>
    </source>
</evidence>
<keyword evidence="2 10" id="KW-0479">Metal-binding</keyword>
<dbReference type="CDD" id="cd09720">
    <property type="entry name" value="Cas1_II"/>
    <property type="match status" value="1"/>
</dbReference>
<evidence type="ECO:0000256" key="7">
    <source>
        <dbReference type="ARBA" id="ARBA00023125"/>
    </source>
</evidence>
<keyword evidence="1 10" id="KW-0540">Nuclease</keyword>
<dbReference type="Proteomes" id="UP001146336">
    <property type="component" value="Unassembled WGS sequence"/>
</dbReference>
<dbReference type="RefSeq" id="WP_199403883.1">
    <property type="nucleotide sequence ID" value="NZ_JAOZFC020000001.1"/>
</dbReference>
<evidence type="ECO:0000256" key="1">
    <source>
        <dbReference type="ARBA" id="ARBA00022722"/>
    </source>
</evidence>